<comment type="subcellular location">
    <subcellularLocation>
        <location evidence="1">Membrane</location>
        <topology evidence="1">Multi-pass membrane protein</topology>
    </subcellularLocation>
</comment>
<protein>
    <recommendedName>
        <fullName evidence="8">Proton-coupled folate transporter</fullName>
    </recommendedName>
</protein>
<dbReference type="OrthoDB" id="419734at2759"/>
<evidence type="ECO:0008006" key="8">
    <source>
        <dbReference type="Google" id="ProtNLM"/>
    </source>
</evidence>
<keyword evidence="2 5" id="KW-0812">Transmembrane</keyword>
<dbReference type="AlphaFoldDB" id="A0A8S3ZM25"/>
<evidence type="ECO:0000256" key="4">
    <source>
        <dbReference type="ARBA" id="ARBA00023136"/>
    </source>
</evidence>
<sequence>MTATKEEKESELLLPKSNNGDKPRYSILRARISAAFIPVFAVSVSGTRESLVTQYIVKRLEDEIGFSNVTKVSSCIDSGNSSNTESGNDPQSQASEQLTYYVLAQTIPAFFACLLLGSYADYVGRRLLLLVPVFTNFVKTAIICCIVKFNFDLSYFYLAYGIDGLAGTSYSILLALYSFTADISYSKKDRTFWIYAVSCASSTMSAVINVTGGYLIKNYGFFEAAIFLCGLTLLSFIVPLIFLPETLQQRRSIKGVSPLTHIKNIFGLYFLDGTVRRRATFCVCLLMFIVGVANDLHLNSLDSLYQMHYPFCWDSVKIGNYSAIRTAGGHFLAIIVYKLLQMCMAIEPIGMIGATFQGGAFVLEAFINASWQFYLVPVILIPSCLTSSVMRTMFSILAGPDHQGAVFSSIAVFETLCSLATSQIYNRIYSATVSFMPGAVYLVMASVSCVTVALFGVYFLVREKPQHVKIIVVDTLADKENIQKTNSFLSKSVS</sequence>
<feature type="transmembrane region" description="Helical" evidence="5">
    <location>
        <begin position="222"/>
        <end position="243"/>
    </location>
</feature>
<gene>
    <name evidence="6" type="ORF">CUNI_LOCUS16252</name>
</gene>
<feature type="transmembrane region" description="Helical" evidence="5">
    <location>
        <begin position="98"/>
        <end position="120"/>
    </location>
</feature>
<dbReference type="InterPro" id="IPR036259">
    <property type="entry name" value="MFS_trans_sf"/>
</dbReference>
<keyword evidence="7" id="KW-1185">Reference proteome</keyword>
<dbReference type="PANTHER" id="PTHR23507">
    <property type="entry name" value="ZGC:174356"/>
    <property type="match status" value="1"/>
</dbReference>
<feature type="transmembrane region" description="Helical" evidence="5">
    <location>
        <begin position="438"/>
        <end position="461"/>
    </location>
</feature>
<dbReference type="GO" id="GO:0022857">
    <property type="term" value="F:transmembrane transporter activity"/>
    <property type="evidence" value="ECO:0007669"/>
    <property type="project" value="InterPro"/>
</dbReference>
<dbReference type="EMBL" id="CAJHNH020004197">
    <property type="protein sequence ID" value="CAG5130694.1"/>
    <property type="molecule type" value="Genomic_DNA"/>
</dbReference>
<evidence type="ECO:0000313" key="7">
    <source>
        <dbReference type="Proteomes" id="UP000678393"/>
    </source>
</evidence>
<dbReference type="Proteomes" id="UP000678393">
    <property type="component" value="Unassembled WGS sequence"/>
</dbReference>
<feature type="transmembrane region" description="Helical" evidence="5">
    <location>
        <begin position="155"/>
        <end position="180"/>
    </location>
</feature>
<evidence type="ECO:0000313" key="6">
    <source>
        <dbReference type="EMBL" id="CAG5130694.1"/>
    </source>
</evidence>
<feature type="transmembrane region" description="Helical" evidence="5">
    <location>
        <begin position="318"/>
        <end position="337"/>
    </location>
</feature>
<evidence type="ECO:0000256" key="1">
    <source>
        <dbReference type="ARBA" id="ARBA00004141"/>
    </source>
</evidence>
<dbReference type="Gene3D" id="1.20.1250.20">
    <property type="entry name" value="MFS general substrate transporter like domains"/>
    <property type="match status" value="1"/>
</dbReference>
<feature type="transmembrane region" description="Helical" evidence="5">
    <location>
        <begin position="127"/>
        <end position="149"/>
    </location>
</feature>
<dbReference type="SUPFAM" id="SSF103473">
    <property type="entry name" value="MFS general substrate transporter"/>
    <property type="match status" value="1"/>
</dbReference>
<feature type="transmembrane region" description="Helical" evidence="5">
    <location>
        <begin position="279"/>
        <end position="298"/>
    </location>
</feature>
<keyword evidence="3 5" id="KW-1133">Transmembrane helix</keyword>
<name>A0A8S3ZM25_9EUPU</name>
<feature type="transmembrane region" description="Helical" evidence="5">
    <location>
        <begin position="192"/>
        <end position="216"/>
    </location>
</feature>
<dbReference type="Pfam" id="PF07690">
    <property type="entry name" value="MFS_1"/>
    <property type="match status" value="1"/>
</dbReference>
<comment type="caution">
    <text evidence="6">The sequence shown here is derived from an EMBL/GenBank/DDBJ whole genome shotgun (WGS) entry which is preliminary data.</text>
</comment>
<reference evidence="6" key="1">
    <citation type="submission" date="2021-04" db="EMBL/GenBank/DDBJ databases">
        <authorList>
            <consortium name="Molecular Ecology Group"/>
        </authorList>
    </citation>
    <scope>NUCLEOTIDE SEQUENCE</scope>
</reference>
<evidence type="ECO:0000256" key="2">
    <source>
        <dbReference type="ARBA" id="ARBA00022692"/>
    </source>
</evidence>
<organism evidence="6 7">
    <name type="scientific">Candidula unifasciata</name>
    <dbReference type="NCBI Taxonomy" id="100452"/>
    <lineage>
        <taxon>Eukaryota</taxon>
        <taxon>Metazoa</taxon>
        <taxon>Spiralia</taxon>
        <taxon>Lophotrochozoa</taxon>
        <taxon>Mollusca</taxon>
        <taxon>Gastropoda</taxon>
        <taxon>Heterobranchia</taxon>
        <taxon>Euthyneura</taxon>
        <taxon>Panpulmonata</taxon>
        <taxon>Eupulmonata</taxon>
        <taxon>Stylommatophora</taxon>
        <taxon>Helicina</taxon>
        <taxon>Helicoidea</taxon>
        <taxon>Geomitridae</taxon>
        <taxon>Candidula</taxon>
    </lineage>
</organism>
<evidence type="ECO:0000256" key="3">
    <source>
        <dbReference type="ARBA" id="ARBA00022989"/>
    </source>
</evidence>
<accession>A0A8S3ZM25</accession>
<proteinExistence type="predicted"/>
<evidence type="ECO:0000256" key="5">
    <source>
        <dbReference type="SAM" id="Phobius"/>
    </source>
</evidence>
<dbReference type="GO" id="GO:0016020">
    <property type="term" value="C:membrane"/>
    <property type="evidence" value="ECO:0007669"/>
    <property type="project" value="UniProtKB-SubCell"/>
</dbReference>
<keyword evidence="4 5" id="KW-0472">Membrane</keyword>
<dbReference type="InterPro" id="IPR011701">
    <property type="entry name" value="MFS"/>
</dbReference>
<dbReference type="PANTHER" id="PTHR23507:SF1">
    <property type="entry name" value="FI18259P1-RELATED"/>
    <property type="match status" value="1"/>
</dbReference>